<dbReference type="GO" id="GO:0000785">
    <property type="term" value="C:chromatin"/>
    <property type="evidence" value="ECO:0007669"/>
    <property type="project" value="TreeGrafter"/>
</dbReference>
<dbReference type="AlphaFoldDB" id="A0A9Q1H5V9"/>
<evidence type="ECO:0000259" key="5">
    <source>
        <dbReference type="PROSITE" id="PS50102"/>
    </source>
</evidence>
<evidence type="ECO:0000256" key="4">
    <source>
        <dbReference type="SAM" id="MobiDB-lite"/>
    </source>
</evidence>
<dbReference type="Proteomes" id="UP001152320">
    <property type="component" value="Chromosome 9"/>
</dbReference>
<evidence type="ECO:0000313" key="7">
    <source>
        <dbReference type="Proteomes" id="UP001152320"/>
    </source>
</evidence>
<comment type="caution">
    <text evidence="6">The sequence shown here is derived from an EMBL/GenBank/DDBJ whole genome shotgun (WGS) entry which is preliminary data.</text>
</comment>
<proteinExistence type="predicted"/>
<dbReference type="SMART" id="SM00360">
    <property type="entry name" value="RRM"/>
    <property type="match status" value="2"/>
</dbReference>
<keyword evidence="2" id="KW-0539">Nucleus</keyword>
<evidence type="ECO:0000256" key="2">
    <source>
        <dbReference type="ARBA" id="ARBA00023242"/>
    </source>
</evidence>
<dbReference type="OrthoDB" id="1875751at2759"/>
<evidence type="ECO:0000256" key="3">
    <source>
        <dbReference type="PROSITE-ProRule" id="PRU00176"/>
    </source>
</evidence>
<dbReference type="InterPro" id="IPR012677">
    <property type="entry name" value="Nucleotide-bd_a/b_plait_sf"/>
</dbReference>
<evidence type="ECO:0000256" key="1">
    <source>
        <dbReference type="ARBA" id="ARBA00004123"/>
    </source>
</evidence>
<dbReference type="InterPro" id="IPR000504">
    <property type="entry name" value="RRM_dom"/>
</dbReference>
<feature type="region of interest" description="Disordered" evidence="4">
    <location>
        <begin position="280"/>
        <end position="338"/>
    </location>
</feature>
<dbReference type="Pfam" id="PF00076">
    <property type="entry name" value="RRM_1"/>
    <property type="match status" value="2"/>
</dbReference>
<accession>A0A9Q1H5V9</accession>
<feature type="compositionally biased region" description="Basic and acidic residues" evidence="4">
    <location>
        <begin position="234"/>
        <end position="249"/>
    </location>
</feature>
<dbReference type="GO" id="GO:0003723">
    <property type="term" value="F:RNA binding"/>
    <property type="evidence" value="ECO:0007669"/>
    <property type="project" value="UniProtKB-UniRule"/>
</dbReference>
<dbReference type="PANTHER" id="PTHR48033">
    <property type="entry name" value="RNA-BINDING (RRM/RBD/RNP MOTIFS) FAMILY PROTEIN"/>
    <property type="match status" value="1"/>
</dbReference>
<dbReference type="GO" id="GO:1990904">
    <property type="term" value="C:ribonucleoprotein complex"/>
    <property type="evidence" value="ECO:0007669"/>
    <property type="project" value="UniProtKB-KW"/>
</dbReference>
<protein>
    <submittedName>
        <fullName evidence="6">Heterogeneous nuclear ribonucleoproteins A1-like</fullName>
    </submittedName>
</protein>
<keyword evidence="7" id="KW-1185">Reference proteome</keyword>
<dbReference type="GO" id="GO:0005654">
    <property type="term" value="C:nucleoplasm"/>
    <property type="evidence" value="ECO:0007669"/>
    <property type="project" value="TreeGrafter"/>
</dbReference>
<reference evidence="6" key="1">
    <citation type="submission" date="2021-10" db="EMBL/GenBank/DDBJ databases">
        <title>Tropical sea cucumber genome reveals ecological adaptation and Cuvierian tubules defense mechanism.</title>
        <authorList>
            <person name="Chen T."/>
        </authorList>
    </citation>
    <scope>NUCLEOTIDE SEQUENCE</scope>
    <source>
        <strain evidence="6">Nanhai2018</strain>
        <tissue evidence="6">Muscle</tissue>
    </source>
</reference>
<dbReference type="GO" id="GO:0010468">
    <property type="term" value="P:regulation of gene expression"/>
    <property type="evidence" value="ECO:0007669"/>
    <property type="project" value="TreeGrafter"/>
</dbReference>
<feature type="region of interest" description="Disordered" evidence="4">
    <location>
        <begin position="234"/>
        <end position="266"/>
    </location>
</feature>
<dbReference type="Gene3D" id="3.30.70.330">
    <property type="match status" value="2"/>
</dbReference>
<comment type="subcellular location">
    <subcellularLocation>
        <location evidence="1">Nucleus</location>
    </subcellularLocation>
</comment>
<keyword evidence="3" id="KW-0694">RNA-binding</keyword>
<evidence type="ECO:0000313" key="6">
    <source>
        <dbReference type="EMBL" id="KAJ8036657.1"/>
    </source>
</evidence>
<gene>
    <name evidence="6" type="ORF">HOLleu_20699</name>
</gene>
<dbReference type="EMBL" id="JAIZAY010000009">
    <property type="protein sequence ID" value="KAJ8036657.1"/>
    <property type="molecule type" value="Genomic_DNA"/>
</dbReference>
<organism evidence="6 7">
    <name type="scientific">Holothuria leucospilota</name>
    <name type="common">Black long sea cucumber</name>
    <name type="synonym">Mertensiothuria leucospilota</name>
    <dbReference type="NCBI Taxonomy" id="206669"/>
    <lineage>
        <taxon>Eukaryota</taxon>
        <taxon>Metazoa</taxon>
        <taxon>Echinodermata</taxon>
        <taxon>Eleutherozoa</taxon>
        <taxon>Echinozoa</taxon>
        <taxon>Holothuroidea</taxon>
        <taxon>Aspidochirotacea</taxon>
        <taxon>Aspidochirotida</taxon>
        <taxon>Holothuriidae</taxon>
        <taxon>Holothuria</taxon>
    </lineage>
</organism>
<dbReference type="InterPro" id="IPR035979">
    <property type="entry name" value="RBD_domain_sf"/>
</dbReference>
<feature type="compositionally biased region" description="Gly residues" evidence="4">
    <location>
        <begin position="250"/>
        <end position="266"/>
    </location>
</feature>
<name>A0A9Q1H5V9_HOLLE</name>
<feature type="domain" description="RRM" evidence="5">
    <location>
        <begin position="61"/>
        <end position="146"/>
    </location>
</feature>
<sequence length="338" mass="36383">MAIRNNGQTPGELPTHMLRHETPLTETEASRTGRMRMGLIICTRRTPHMSIAYQLESERLRKLFLGGLSFSTTEDDIRKTFQDYGTIVDCVVIRGQPSQRGEQGPSRGFGFVTFAKSTEVDDVLEARQNTKIKMNGREIDIKRAMSREDTAKDPQVNVQTKKIFIGGIGNLKSDHLKDYFSQYGEVEQVIIPTQTGDSSRIRGFAFVAFTNFDIVDKLVAIKNHTINGMDLEVKKATPPTKRGEQEGGDFRGGNRGGGGGYGSGGGGGYDGYRPSYDDGYGRGGFQDDYGNQGSNFGPMRGGGRNYGGGGGGGGGPYGGSYGSGGGGYSRSGGGGRRF</sequence>
<feature type="compositionally biased region" description="Gly residues" evidence="4">
    <location>
        <begin position="299"/>
        <end position="338"/>
    </location>
</feature>
<dbReference type="PROSITE" id="PS50102">
    <property type="entry name" value="RRM"/>
    <property type="match status" value="2"/>
</dbReference>
<feature type="domain" description="RRM" evidence="5">
    <location>
        <begin position="161"/>
        <end position="238"/>
    </location>
</feature>
<keyword evidence="6" id="KW-0687">Ribonucleoprotein</keyword>
<dbReference type="SUPFAM" id="SSF54928">
    <property type="entry name" value="RNA-binding domain, RBD"/>
    <property type="match status" value="2"/>
</dbReference>
<dbReference type="PANTHER" id="PTHR48033:SF10">
    <property type="entry name" value="RNA-BINDING PROTEIN SQUID"/>
    <property type="match status" value="1"/>
</dbReference>